<dbReference type="Proteomes" id="UP000717585">
    <property type="component" value="Unassembled WGS sequence"/>
</dbReference>
<feature type="region of interest" description="Disordered" evidence="1">
    <location>
        <begin position="180"/>
        <end position="199"/>
    </location>
</feature>
<comment type="caution">
    <text evidence="2">The sequence shown here is derived from an EMBL/GenBank/DDBJ whole genome shotgun (WGS) entry which is preliminary data.</text>
</comment>
<dbReference type="AlphaFoldDB" id="A0A8J6B103"/>
<feature type="compositionally biased region" description="Basic and acidic residues" evidence="1">
    <location>
        <begin position="112"/>
        <end position="124"/>
    </location>
</feature>
<evidence type="ECO:0000256" key="1">
    <source>
        <dbReference type="SAM" id="MobiDB-lite"/>
    </source>
</evidence>
<feature type="region of interest" description="Disordered" evidence="1">
    <location>
        <begin position="23"/>
        <end position="53"/>
    </location>
</feature>
<protein>
    <submittedName>
        <fullName evidence="2">Uncharacterized protein</fullName>
    </submittedName>
</protein>
<proteinExistence type="predicted"/>
<keyword evidence="3" id="KW-1185">Reference proteome</keyword>
<reference evidence="2" key="1">
    <citation type="submission" date="2021-05" db="EMBL/GenBank/DDBJ databases">
        <title>A free-living protist that lacks canonical eukaryotic 1 DNA replication and segregation systems.</title>
        <authorList>
            <person name="Salas-Leiva D.E."/>
            <person name="Tromer E.C."/>
            <person name="Curtis B.A."/>
            <person name="Jerlstrom-Hultqvist J."/>
            <person name="Kolisko M."/>
            <person name="Yi Z."/>
            <person name="Salas-Leiva J.S."/>
            <person name="Gallot-Lavallee L."/>
            <person name="Kops G.J.P.L."/>
            <person name="Archibald J.M."/>
            <person name="Simpson A.G.B."/>
            <person name="Roger A.J."/>
        </authorList>
    </citation>
    <scope>NUCLEOTIDE SEQUENCE</scope>
    <source>
        <strain evidence="2">BICM</strain>
    </source>
</reference>
<organism evidence="2 3">
    <name type="scientific">Carpediemonas membranifera</name>
    <dbReference type="NCBI Taxonomy" id="201153"/>
    <lineage>
        <taxon>Eukaryota</taxon>
        <taxon>Metamonada</taxon>
        <taxon>Carpediemonas-like organisms</taxon>
        <taxon>Carpediemonas</taxon>
    </lineage>
</organism>
<feature type="region of interest" description="Disordered" evidence="1">
    <location>
        <begin position="99"/>
        <end position="142"/>
    </location>
</feature>
<evidence type="ECO:0000313" key="3">
    <source>
        <dbReference type="Proteomes" id="UP000717585"/>
    </source>
</evidence>
<name>A0A8J6B103_9EUKA</name>
<evidence type="ECO:0000313" key="2">
    <source>
        <dbReference type="EMBL" id="KAG9396980.1"/>
    </source>
</evidence>
<sequence>MTLKYVNAEAQAVPQVTVGVQMSPPPVSAATSPMTVPDDEPRSAGQPVSVSDASTEVDQVMQLWASLFETLLDDAAREVHGSLARRGEASVSVLQALQTSLSPQKRSSNGIKRSDSQAMRRSDSVDSLLTQPTGIPRGRGIEAAGLNAKSTIASRQEFLAAIADAQAELANARSVLSKPPAGDVDTVAKSLPEPTKNTPTRRETLLADMSALAWSCRVNATMSRQYQDFRAGGGGMGPGNLLNIVTGRMVEGFVEEVARSLETIWGETVIDVVDGEIS</sequence>
<gene>
    <name evidence="2" type="ORF">J8273_1329</name>
</gene>
<dbReference type="EMBL" id="JAHDYR010000004">
    <property type="protein sequence ID" value="KAG9396980.1"/>
    <property type="molecule type" value="Genomic_DNA"/>
</dbReference>
<accession>A0A8J6B103</accession>
<feature type="compositionally biased region" description="Polar residues" evidence="1">
    <location>
        <begin position="99"/>
        <end position="111"/>
    </location>
</feature>